<gene>
    <name evidence="1" type="ORF">JOF56_002796</name>
</gene>
<sequence>MARTKTAAPKFKLVRGGSKKRKFVALLVFVAVVALVVRYPVESADLVTTVVGGFADFVKALSA</sequence>
<protein>
    <submittedName>
        <fullName evidence="1">Uncharacterized protein</fullName>
    </submittedName>
</protein>
<evidence type="ECO:0000313" key="1">
    <source>
        <dbReference type="EMBL" id="MBP2322411.1"/>
    </source>
</evidence>
<name>A0ABS4TDB1_9PSEU</name>
<evidence type="ECO:0000313" key="2">
    <source>
        <dbReference type="Proteomes" id="UP001519332"/>
    </source>
</evidence>
<dbReference type="RefSeq" id="WP_209637846.1">
    <property type="nucleotide sequence ID" value="NZ_JAGINW010000001.1"/>
</dbReference>
<accession>A0ABS4TDB1</accession>
<reference evidence="1 2" key="1">
    <citation type="submission" date="2021-03" db="EMBL/GenBank/DDBJ databases">
        <title>Sequencing the genomes of 1000 actinobacteria strains.</title>
        <authorList>
            <person name="Klenk H.-P."/>
        </authorList>
    </citation>
    <scope>NUCLEOTIDE SEQUENCE [LARGE SCALE GENOMIC DNA]</scope>
    <source>
        <strain evidence="1 2">DSM 46670</strain>
    </source>
</reference>
<dbReference type="Proteomes" id="UP001519332">
    <property type="component" value="Unassembled WGS sequence"/>
</dbReference>
<organism evidence="1 2">
    <name type="scientific">Kibdelosporangium banguiense</name>
    <dbReference type="NCBI Taxonomy" id="1365924"/>
    <lineage>
        <taxon>Bacteria</taxon>
        <taxon>Bacillati</taxon>
        <taxon>Actinomycetota</taxon>
        <taxon>Actinomycetes</taxon>
        <taxon>Pseudonocardiales</taxon>
        <taxon>Pseudonocardiaceae</taxon>
        <taxon>Kibdelosporangium</taxon>
    </lineage>
</organism>
<keyword evidence="2" id="KW-1185">Reference proteome</keyword>
<dbReference type="EMBL" id="JAGINW010000001">
    <property type="protein sequence ID" value="MBP2322411.1"/>
    <property type="molecule type" value="Genomic_DNA"/>
</dbReference>
<proteinExistence type="predicted"/>
<comment type="caution">
    <text evidence="1">The sequence shown here is derived from an EMBL/GenBank/DDBJ whole genome shotgun (WGS) entry which is preliminary data.</text>
</comment>